<dbReference type="GeneID" id="85350200"/>
<keyword evidence="2" id="KW-1185">Reference proteome</keyword>
<evidence type="ECO:0000313" key="2">
    <source>
        <dbReference type="Proteomes" id="UP001175211"/>
    </source>
</evidence>
<dbReference type="RefSeq" id="XP_060326866.1">
    <property type="nucleotide sequence ID" value="XM_060466652.1"/>
</dbReference>
<dbReference type="Proteomes" id="UP001175211">
    <property type="component" value="Unassembled WGS sequence"/>
</dbReference>
<name>A0AA39JY21_ARMTA</name>
<organism evidence="1 2">
    <name type="scientific">Armillaria tabescens</name>
    <name type="common">Ringless honey mushroom</name>
    <name type="synonym">Agaricus tabescens</name>
    <dbReference type="NCBI Taxonomy" id="1929756"/>
    <lineage>
        <taxon>Eukaryota</taxon>
        <taxon>Fungi</taxon>
        <taxon>Dikarya</taxon>
        <taxon>Basidiomycota</taxon>
        <taxon>Agaricomycotina</taxon>
        <taxon>Agaricomycetes</taxon>
        <taxon>Agaricomycetidae</taxon>
        <taxon>Agaricales</taxon>
        <taxon>Marasmiineae</taxon>
        <taxon>Physalacriaceae</taxon>
        <taxon>Desarmillaria</taxon>
    </lineage>
</organism>
<dbReference type="AlphaFoldDB" id="A0AA39JY21"/>
<dbReference type="EMBL" id="JAUEPS010000038">
    <property type="protein sequence ID" value="KAK0449574.1"/>
    <property type="molecule type" value="Genomic_DNA"/>
</dbReference>
<accession>A0AA39JY21</accession>
<reference evidence="1" key="1">
    <citation type="submission" date="2023-06" db="EMBL/GenBank/DDBJ databases">
        <authorList>
            <consortium name="Lawrence Berkeley National Laboratory"/>
            <person name="Ahrendt S."/>
            <person name="Sahu N."/>
            <person name="Indic B."/>
            <person name="Wong-Bajracharya J."/>
            <person name="Merenyi Z."/>
            <person name="Ke H.-M."/>
            <person name="Monk M."/>
            <person name="Kocsube S."/>
            <person name="Drula E."/>
            <person name="Lipzen A."/>
            <person name="Balint B."/>
            <person name="Henrissat B."/>
            <person name="Andreopoulos B."/>
            <person name="Martin F.M."/>
            <person name="Harder C.B."/>
            <person name="Rigling D."/>
            <person name="Ford K.L."/>
            <person name="Foster G.D."/>
            <person name="Pangilinan J."/>
            <person name="Papanicolaou A."/>
            <person name="Barry K."/>
            <person name="LaButti K."/>
            <person name="Viragh M."/>
            <person name="Koriabine M."/>
            <person name="Yan M."/>
            <person name="Riley R."/>
            <person name="Champramary S."/>
            <person name="Plett K.L."/>
            <person name="Tsai I.J."/>
            <person name="Slot J."/>
            <person name="Sipos G."/>
            <person name="Plett J."/>
            <person name="Nagy L.G."/>
            <person name="Grigoriev I.V."/>
        </authorList>
    </citation>
    <scope>NUCLEOTIDE SEQUENCE</scope>
    <source>
        <strain evidence="1">CCBAS 213</strain>
    </source>
</reference>
<feature type="non-terminal residue" evidence="1">
    <location>
        <position position="1"/>
    </location>
</feature>
<proteinExistence type="predicted"/>
<sequence>FDSFSQALEFIASFPLLQSLSIHDAIWTDPRMDTHPLPISLHHLTLCDCYQRDIFDWLCFLEPIPLIPHINLGYSVRPADTQSIGTYLSHLGDALQTLTFGFWSFDAGGDAEDFYLAVNLGLNTALRHLRVDYFISNVEVSQVTSAGPWVVKILHQLNPAALERVDLGISPWSVDELDAEADSIDWVDLDRLFSGRLGGARLRFLVYGHVDFEQVCRALKDRLASCSQRGNLLIERCSA</sequence>
<evidence type="ECO:0000313" key="1">
    <source>
        <dbReference type="EMBL" id="KAK0449574.1"/>
    </source>
</evidence>
<gene>
    <name evidence="1" type="ORF">EV420DRAFT_1243022</name>
</gene>
<comment type="caution">
    <text evidence="1">The sequence shown here is derived from an EMBL/GenBank/DDBJ whole genome shotgun (WGS) entry which is preliminary data.</text>
</comment>
<protein>
    <submittedName>
        <fullName evidence="1">Uncharacterized protein</fullName>
    </submittedName>
</protein>
<feature type="non-terminal residue" evidence="1">
    <location>
        <position position="239"/>
    </location>
</feature>